<evidence type="ECO:0000256" key="4">
    <source>
        <dbReference type="RuleBase" id="RU003345"/>
    </source>
</evidence>
<evidence type="ECO:0000256" key="1">
    <source>
        <dbReference type="ARBA" id="ARBA00009986"/>
    </source>
</evidence>
<evidence type="ECO:0000313" key="7">
    <source>
        <dbReference type="Proteomes" id="UP001139308"/>
    </source>
</evidence>
<dbReference type="InterPro" id="IPR015590">
    <property type="entry name" value="Aldehyde_DH_dom"/>
</dbReference>
<feature type="domain" description="Aldehyde dehydrogenase" evidence="5">
    <location>
        <begin position="10"/>
        <end position="471"/>
    </location>
</feature>
<dbReference type="Gene3D" id="3.40.309.10">
    <property type="entry name" value="Aldehyde Dehydrogenase, Chain A, domain 2"/>
    <property type="match status" value="1"/>
</dbReference>
<organism evidence="6 7">
    <name type="scientific">Paraburkholderia tagetis</name>
    <dbReference type="NCBI Taxonomy" id="2913261"/>
    <lineage>
        <taxon>Bacteria</taxon>
        <taxon>Pseudomonadati</taxon>
        <taxon>Pseudomonadota</taxon>
        <taxon>Betaproteobacteria</taxon>
        <taxon>Burkholderiales</taxon>
        <taxon>Burkholderiaceae</taxon>
        <taxon>Paraburkholderia</taxon>
    </lineage>
</organism>
<dbReference type="PANTHER" id="PTHR11699">
    <property type="entry name" value="ALDEHYDE DEHYDROGENASE-RELATED"/>
    <property type="match status" value="1"/>
</dbReference>
<dbReference type="SUPFAM" id="SSF53720">
    <property type="entry name" value="ALDH-like"/>
    <property type="match status" value="1"/>
</dbReference>
<dbReference type="Proteomes" id="UP001139308">
    <property type="component" value="Unassembled WGS sequence"/>
</dbReference>
<dbReference type="EMBL" id="JAKLJA010000007">
    <property type="protein sequence ID" value="MCG5074145.1"/>
    <property type="molecule type" value="Genomic_DNA"/>
</dbReference>
<comment type="caution">
    <text evidence="6">The sequence shown here is derived from an EMBL/GenBank/DDBJ whole genome shotgun (WGS) entry which is preliminary data.</text>
</comment>
<dbReference type="InterPro" id="IPR016160">
    <property type="entry name" value="Ald_DH_CS_CYS"/>
</dbReference>
<evidence type="ECO:0000313" key="6">
    <source>
        <dbReference type="EMBL" id="MCG5074145.1"/>
    </source>
</evidence>
<accession>A0A9X1RN34</accession>
<protein>
    <submittedName>
        <fullName evidence="6">Aldehyde dehydrogenase family protein</fullName>
    </submittedName>
</protein>
<keyword evidence="2 4" id="KW-0560">Oxidoreductase</keyword>
<dbReference type="PROSITE" id="PS00687">
    <property type="entry name" value="ALDEHYDE_DEHYDR_GLU"/>
    <property type="match status" value="1"/>
</dbReference>
<evidence type="ECO:0000256" key="2">
    <source>
        <dbReference type="ARBA" id="ARBA00023002"/>
    </source>
</evidence>
<dbReference type="InterPro" id="IPR016161">
    <property type="entry name" value="Ald_DH/histidinol_DH"/>
</dbReference>
<name>A0A9X1RN34_9BURK</name>
<dbReference type="AlphaFoldDB" id="A0A9X1RN34"/>
<dbReference type="GO" id="GO:0016620">
    <property type="term" value="F:oxidoreductase activity, acting on the aldehyde or oxo group of donors, NAD or NADP as acceptor"/>
    <property type="evidence" value="ECO:0007669"/>
    <property type="project" value="InterPro"/>
</dbReference>
<dbReference type="FunFam" id="3.40.605.10:FF:000007">
    <property type="entry name" value="NAD/NADP-dependent betaine aldehyde dehydrogenase"/>
    <property type="match status" value="1"/>
</dbReference>
<feature type="active site" evidence="3">
    <location>
        <position position="246"/>
    </location>
</feature>
<dbReference type="Gene3D" id="3.40.605.10">
    <property type="entry name" value="Aldehyde Dehydrogenase, Chain A, domain 1"/>
    <property type="match status" value="1"/>
</dbReference>
<dbReference type="InterPro" id="IPR016162">
    <property type="entry name" value="Ald_DH_N"/>
</dbReference>
<proteinExistence type="inferred from homology"/>
<dbReference type="InterPro" id="IPR016163">
    <property type="entry name" value="Ald_DH_C"/>
</dbReference>
<comment type="similarity">
    <text evidence="1 4">Belongs to the aldehyde dehydrogenase family.</text>
</comment>
<dbReference type="InterPro" id="IPR029510">
    <property type="entry name" value="Ald_DH_CS_GLU"/>
</dbReference>
<dbReference type="Pfam" id="PF00171">
    <property type="entry name" value="Aldedh"/>
    <property type="match status" value="1"/>
</dbReference>
<keyword evidence="7" id="KW-1185">Reference proteome</keyword>
<dbReference type="RefSeq" id="WP_238463904.1">
    <property type="nucleotide sequence ID" value="NZ_JAKLJA010000007.1"/>
</dbReference>
<dbReference type="CDD" id="cd07109">
    <property type="entry name" value="ALDH_AAS00426"/>
    <property type="match status" value="1"/>
</dbReference>
<evidence type="ECO:0000256" key="3">
    <source>
        <dbReference type="PROSITE-ProRule" id="PRU10007"/>
    </source>
</evidence>
<evidence type="ECO:0000259" key="5">
    <source>
        <dbReference type="Pfam" id="PF00171"/>
    </source>
</evidence>
<sequence length="478" mass="50869">MKTLLINGAWQAAADGRVIDVENPATGEVFTRLSRATAIEVDAAVRAARHAYDNAWGRLSAAERGRLLSRVAERIQACAEEIAQVESRDTGKPLHLARKDIAVLARYFEFYGAAADKHHGEIIPYLNDFSVQVVREPLGVTAHIIPWNYPSQMFGRTVCPALAAGNAIVVKPSEEACQSVLLIARLMQEAGLPDGAVNIVTGYGNEAGAALASHPDINLVTFTGSPAVGTQIQMAAAPNNVPCVLELGGKSPQIVFDDADLDKAVPTIVAAIVQNTGQTCSAGSRLLVQKTVYDEVVGRVAEAIARIRAGMPEAQVDCGPIITRAQFGRINAFLQRIKDSGLPLIAQGQVAEVPAGGFFVAPMLFGPVPRDHELAHAEAFGPLLAAMPFEDEQDAIALANATEYGLVAAIWSENGARQQRMARAVVAGQVYINCYGAGGGVELPFGGRKKSGYGREKGFDALDEFSTTKTVVHRFGFE</sequence>
<dbReference type="PROSITE" id="PS00070">
    <property type="entry name" value="ALDEHYDE_DEHYDR_CYS"/>
    <property type="match status" value="1"/>
</dbReference>
<gene>
    <name evidence="6" type="ORF">L5014_12365</name>
</gene>
<reference evidence="6" key="1">
    <citation type="submission" date="2022-01" db="EMBL/GenBank/DDBJ databases">
        <title>Genome sequence and assembly of Parabukholderia sp. RG36.</title>
        <authorList>
            <person name="Chhetri G."/>
        </authorList>
    </citation>
    <scope>NUCLEOTIDE SEQUENCE</scope>
    <source>
        <strain evidence="6">RG36</strain>
    </source>
</reference>